<dbReference type="Proteomes" id="UP000460157">
    <property type="component" value="Unassembled WGS sequence"/>
</dbReference>
<comment type="caution">
    <text evidence="1">The sequence shown here is derived from an EMBL/GenBank/DDBJ whole genome shotgun (WGS) entry which is preliminary data.</text>
</comment>
<evidence type="ECO:0000313" key="2">
    <source>
        <dbReference type="Proteomes" id="UP000460157"/>
    </source>
</evidence>
<dbReference type="EMBL" id="WRPM01000007">
    <property type="protein sequence ID" value="MVT24991.1"/>
    <property type="molecule type" value="Genomic_DNA"/>
</dbReference>
<dbReference type="AlphaFoldDB" id="A0A7K1UFX4"/>
<sequence>MGTTKQITVEVPEEHAEVLDRAVESGTVEDLAEAANLGFENVVAEQLDFEARMEEKIIPRLQEMRENPSIALTSEQMRAKMREELHARRAEAAWP</sequence>
<protein>
    <submittedName>
        <fullName evidence="1">Uncharacterized protein</fullName>
    </submittedName>
</protein>
<evidence type="ECO:0000313" key="1">
    <source>
        <dbReference type="EMBL" id="MVT24991.1"/>
    </source>
</evidence>
<name>A0A7K1UFX4_9MICC</name>
<gene>
    <name evidence="1" type="ORF">GNZ21_01195</name>
</gene>
<keyword evidence="2" id="KW-1185">Reference proteome</keyword>
<proteinExistence type="predicted"/>
<accession>A0A7K1UFX4</accession>
<dbReference type="RefSeq" id="WP_157320589.1">
    <property type="nucleotide sequence ID" value="NZ_BMFX01000009.1"/>
</dbReference>
<organism evidence="1 2">
    <name type="scientific">Nesterenkonia alkaliphila</name>
    <dbReference type="NCBI Taxonomy" id="1463631"/>
    <lineage>
        <taxon>Bacteria</taxon>
        <taxon>Bacillati</taxon>
        <taxon>Actinomycetota</taxon>
        <taxon>Actinomycetes</taxon>
        <taxon>Micrococcales</taxon>
        <taxon>Micrococcaceae</taxon>
        <taxon>Nesterenkonia</taxon>
    </lineage>
</organism>
<reference evidence="1 2" key="1">
    <citation type="submission" date="2019-12" db="EMBL/GenBank/DDBJ databases">
        <title>Nesterenkonia muleiensis sp. nov., a novel actinobacterium isolated from sap of Populus euphratica.</title>
        <authorList>
            <person name="Wang R."/>
        </authorList>
    </citation>
    <scope>NUCLEOTIDE SEQUENCE [LARGE SCALE GENOMIC DNA]</scope>
    <source>
        <strain evidence="1 2">F10</strain>
    </source>
</reference>